<organism evidence="10">
    <name type="scientific">Ipomoea batatas</name>
    <name type="common">Sweet potato</name>
    <name type="synonym">Convolvulus batatas</name>
    <dbReference type="NCBI Taxonomy" id="4120"/>
    <lineage>
        <taxon>Eukaryota</taxon>
        <taxon>Viridiplantae</taxon>
        <taxon>Streptophyta</taxon>
        <taxon>Embryophyta</taxon>
        <taxon>Tracheophyta</taxon>
        <taxon>Spermatophyta</taxon>
        <taxon>Magnoliopsida</taxon>
        <taxon>eudicotyledons</taxon>
        <taxon>Gunneridae</taxon>
        <taxon>Pentapetalae</taxon>
        <taxon>asterids</taxon>
        <taxon>lamiids</taxon>
        <taxon>Solanales</taxon>
        <taxon>Convolvulaceae</taxon>
        <taxon>Ipomoeeae</taxon>
        <taxon>Ipomoea</taxon>
    </lineage>
</organism>
<evidence type="ECO:0000256" key="7">
    <source>
        <dbReference type="ARBA" id="ARBA00022840"/>
    </source>
</evidence>
<evidence type="ECO:0000313" key="10">
    <source>
        <dbReference type="EMBL" id="ABS29404.1"/>
    </source>
</evidence>
<comment type="subcellular location">
    <subcellularLocation>
        <location evidence="1">Plastid</location>
    </subcellularLocation>
</comment>
<keyword evidence="3" id="KW-0433">Leucine-rich repeat</keyword>
<dbReference type="InterPro" id="IPR002182">
    <property type="entry name" value="NB-ARC"/>
</dbReference>
<evidence type="ECO:0000256" key="5">
    <source>
        <dbReference type="ARBA" id="ARBA00022741"/>
    </source>
</evidence>
<evidence type="ECO:0000259" key="8">
    <source>
        <dbReference type="Pfam" id="PF00931"/>
    </source>
</evidence>
<name>A7L9T2_IPOBA</name>
<keyword evidence="6" id="KW-0611">Plant defense</keyword>
<keyword evidence="5" id="KW-0547">Nucleotide-binding</keyword>
<dbReference type="PRINTS" id="PR00364">
    <property type="entry name" value="DISEASERSIST"/>
</dbReference>
<accession>A7L9T2</accession>
<evidence type="ECO:0000256" key="6">
    <source>
        <dbReference type="ARBA" id="ARBA00022821"/>
    </source>
</evidence>
<evidence type="ECO:0000256" key="3">
    <source>
        <dbReference type="ARBA" id="ARBA00022614"/>
    </source>
</evidence>
<dbReference type="Pfam" id="PF23559">
    <property type="entry name" value="WHD_DRP"/>
    <property type="match status" value="1"/>
</dbReference>
<dbReference type="InterPro" id="IPR042197">
    <property type="entry name" value="Apaf_helical"/>
</dbReference>
<dbReference type="Gene3D" id="1.10.8.430">
    <property type="entry name" value="Helical domain of apoptotic protease-activating factors"/>
    <property type="match status" value="1"/>
</dbReference>
<dbReference type="GO" id="GO:0006952">
    <property type="term" value="P:defense response"/>
    <property type="evidence" value="ECO:0007669"/>
    <property type="project" value="UniProtKB-KW"/>
</dbReference>
<keyword evidence="4" id="KW-0677">Repeat</keyword>
<feature type="non-terminal residue" evidence="10">
    <location>
        <position position="331"/>
    </location>
</feature>
<dbReference type="GO" id="GO:0043531">
    <property type="term" value="F:ADP binding"/>
    <property type="evidence" value="ECO:0007669"/>
    <property type="project" value="InterPro"/>
</dbReference>
<dbReference type="GO" id="GO:0005524">
    <property type="term" value="F:ATP binding"/>
    <property type="evidence" value="ECO:0007669"/>
    <property type="project" value="UniProtKB-KW"/>
</dbReference>
<protein>
    <submittedName>
        <fullName evidence="10">NBS-LRR type disease resistance protein</fullName>
    </submittedName>
</protein>
<dbReference type="InterPro" id="IPR058922">
    <property type="entry name" value="WHD_DRP"/>
</dbReference>
<evidence type="ECO:0000256" key="4">
    <source>
        <dbReference type="ARBA" id="ARBA00022737"/>
    </source>
</evidence>
<dbReference type="PANTHER" id="PTHR33463">
    <property type="entry name" value="NB-ARC DOMAIN-CONTAINING PROTEIN-RELATED"/>
    <property type="match status" value="1"/>
</dbReference>
<dbReference type="EMBL" id="EF687660">
    <property type="protein sequence ID" value="ABS29404.1"/>
    <property type="molecule type" value="Genomic_DNA"/>
</dbReference>
<dbReference type="GO" id="GO:0009536">
    <property type="term" value="C:plastid"/>
    <property type="evidence" value="ECO:0007669"/>
    <property type="project" value="UniProtKB-SubCell"/>
</dbReference>
<dbReference type="Gene3D" id="3.40.50.300">
    <property type="entry name" value="P-loop containing nucleotide triphosphate hydrolases"/>
    <property type="match status" value="1"/>
</dbReference>
<dbReference type="Pfam" id="PF00931">
    <property type="entry name" value="NB-ARC"/>
    <property type="match status" value="1"/>
</dbReference>
<sequence>GGVGKTTLVKHIHNQILQKMSGVKVYWVTVSQDFSIKKLQDDIAKKIGGLEFVDEDEDQRAAILHKHLVGKKTVLILDDVWKSIPLEKLGNPHRIEGCKFIITSRSLGVCHQIGCQELFKVKTLNENEAWDLFKENLLLHGHTVLTEDIEKHAKELAKKCGGLPLALNTVAGSMRGVNDNHIWRNAINKFHSDSLQLEDLENNVFELLKFSYDRLTDPSLKECFLNCCLYPEDYDIKKDEIIMRLIAEGLCEDIDEGHSILKKLVDVFLLEGNEWCVKMHDLMREMALKISKFMVKSELVEIPEEKHWTAELERVSLNSCTLKEIPNDFSP</sequence>
<feature type="domain" description="Disease resistance protein winged helix" evidence="9">
    <location>
        <begin position="229"/>
        <end position="287"/>
    </location>
</feature>
<dbReference type="FunFam" id="1.10.10.10:FF:000322">
    <property type="entry name" value="Probable disease resistance protein At1g63360"/>
    <property type="match status" value="1"/>
</dbReference>
<evidence type="ECO:0000256" key="2">
    <source>
        <dbReference type="ARBA" id="ARBA00008894"/>
    </source>
</evidence>
<dbReference type="SUPFAM" id="SSF52540">
    <property type="entry name" value="P-loop containing nucleoside triphosphate hydrolases"/>
    <property type="match status" value="1"/>
</dbReference>
<reference evidence="10" key="1">
    <citation type="submission" date="2007-06" db="EMBL/GenBank/DDBJ databases">
        <title>Resistance gene analogs (RGAs) from sweet potato.</title>
        <authorList>
            <person name="Qu M.Y."/>
            <person name="Zha X.D."/>
            <person name="Wang Y."/>
        </authorList>
    </citation>
    <scope>NUCLEOTIDE SEQUENCE</scope>
    <source>
        <strain evidence="10">169</strain>
    </source>
</reference>
<evidence type="ECO:0000256" key="1">
    <source>
        <dbReference type="ARBA" id="ARBA00004474"/>
    </source>
</evidence>
<dbReference type="AlphaFoldDB" id="A7L9T2"/>
<feature type="domain" description="NB-ARC" evidence="8">
    <location>
        <begin position="1"/>
        <end position="135"/>
    </location>
</feature>
<proteinExistence type="inferred from homology"/>
<dbReference type="FunFam" id="1.10.8.430:FF:000003">
    <property type="entry name" value="Probable disease resistance protein At5g66910"/>
    <property type="match status" value="1"/>
</dbReference>
<dbReference type="InterPro" id="IPR027417">
    <property type="entry name" value="P-loop_NTPase"/>
</dbReference>
<dbReference type="PANTHER" id="PTHR33463:SF187">
    <property type="entry name" value="AND NB-ARC DOMAIN DISEASE RESISTANCE PROTEIN, PUTATIVE-RELATED"/>
    <property type="match status" value="1"/>
</dbReference>
<feature type="non-terminal residue" evidence="10">
    <location>
        <position position="1"/>
    </location>
</feature>
<evidence type="ECO:0000259" key="9">
    <source>
        <dbReference type="Pfam" id="PF23559"/>
    </source>
</evidence>
<dbReference type="InterPro" id="IPR050905">
    <property type="entry name" value="Plant_NBS-LRR"/>
</dbReference>
<comment type="similarity">
    <text evidence="2">Belongs to the disease resistance NB-LRR family.</text>
</comment>
<keyword evidence="7" id="KW-0067">ATP-binding</keyword>